<comment type="caution">
    <text evidence="5">The sequence shown here is derived from an EMBL/GenBank/DDBJ whole genome shotgun (WGS) entry which is preliminary data.</text>
</comment>
<name>A0A5M3TBM9_LIMPL</name>
<dbReference type="PROSITE" id="PS01261">
    <property type="entry name" value="UPF0020"/>
    <property type="match status" value="1"/>
</dbReference>
<keyword evidence="2" id="KW-0808">Transferase</keyword>
<dbReference type="SUPFAM" id="SSF53335">
    <property type="entry name" value="S-adenosyl-L-methionine-dependent methyltransferases"/>
    <property type="match status" value="1"/>
</dbReference>
<sequence>MSEYFATVAHGLESVAADELESLGAREVKPDFAGVGFSGDRRLLYRVNLWSRTIFRVLVPIAKFPSPNSDRLYQEVQKIDWEEYIKPYQTISVHCTGKNRQLNHTHFTALQVKNAIVDQQRDKFSQRSTVDVLDADLHINLHINGNHGILSLDSSGPSLHRRGYRPAVGKAPLKESLAAGLLHLAQWQGDRPFLDPLCGSGTLPLEATLKALNVAPGLFRETFALMKWSDFDESLWKELVREAEASCREDLQISIGGCDHNSEAIAQANYNAKKCGVDSHIRLWQADLSQVEPTGDNGLIVCNPPYGERLGNVEELGDLYQQLGDILKQRFKGWTAFIFTGNKALSKRIGLRTSQRIPLYNGALPCTLLKYELY</sequence>
<dbReference type="Pfam" id="PF02926">
    <property type="entry name" value="THUMP"/>
    <property type="match status" value="1"/>
</dbReference>
<dbReference type="InterPro" id="IPR053943">
    <property type="entry name" value="RlmKL-like_Mtase_CS"/>
</dbReference>
<evidence type="ECO:0000256" key="2">
    <source>
        <dbReference type="ARBA" id="ARBA00022679"/>
    </source>
</evidence>
<evidence type="ECO:0000313" key="5">
    <source>
        <dbReference type="EMBL" id="GCE95785.1"/>
    </source>
</evidence>
<dbReference type="GeneID" id="301684627"/>
<dbReference type="Pfam" id="PF22020">
    <property type="entry name" value="RlmL_1st"/>
    <property type="match status" value="1"/>
</dbReference>
<dbReference type="Gene3D" id="3.40.50.150">
    <property type="entry name" value="Vaccinia Virus protein VP39"/>
    <property type="match status" value="1"/>
</dbReference>
<dbReference type="CDD" id="cd11715">
    <property type="entry name" value="THUMP_AdoMetMT"/>
    <property type="match status" value="1"/>
</dbReference>
<organism evidence="5 6">
    <name type="scientific">Limnospira platensis NIES-46</name>
    <dbReference type="NCBI Taxonomy" id="1236695"/>
    <lineage>
        <taxon>Bacteria</taxon>
        <taxon>Bacillati</taxon>
        <taxon>Cyanobacteriota</taxon>
        <taxon>Cyanophyceae</taxon>
        <taxon>Oscillatoriophycideae</taxon>
        <taxon>Oscillatoriales</taxon>
        <taxon>Sirenicapillariaceae</taxon>
        <taxon>Limnospira</taxon>
    </lineage>
</organism>
<dbReference type="RefSeq" id="WP_006616194.1">
    <property type="nucleotide sequence ID" value="NZ_BIMW01000148.1"/>
</dbReference>
<dbReference type="SMART" id="SM00981">
    <property type="entry name" value="THUMP"/>
    <property type="match status" value="1"/>
</dbReference>
<evidence type="ECO:0000259" key="4">
    <source>
        <dbReference type="PROSITE" id="PS51165"/>
    </source>
</evidence>
<dbReference type="InterPro" id="IPR054170">
    <property type="entry name" value="RlmL_1st"/>
</dbReference>
<feature type="domain" description="THUMP" evidence="4">
    <location>
        <begin position="43"/>
        <end position="154"/>
    </location>
</feature>
<reference evidence="5 6" key="1">
    <citation type="journal article" date="2019" name="J Genomics">
        <title>The Draft Genome of a Hydrogen-producing Cyanobacterium, Arthrospira platensis NIES-46.</title>
        <authorList>
            <person name="Suzuki S."/>
            <person name="Yamaguchi H."/>
            <person name="Kawachi M."/>
        </authorList>
    </citation>
    <scope>NUCLEOTIDE SEQUENCE [LARGE SCALE GENOMIC DNA]</scope>
    <source>
        <strain evidence="5 6">NIES-46</strain>
    </source>
</reference>
<gene>
    <name evidence="5" type="ORF">NIES46_38510</name>
</gene>
<keyword evidence="6" id="KW-1185">Reference proteome</keyword>
<evidence type="ECO:0000256" key="3">
    <source>
        <dbReference type="PROSITE-ProRule" id="PRU00529"/>
    </source>
</evidence>
<dbReference type="Proteomes" id="UP000326169">
    <property type="component" value="Unassembled WGS sequence"/>
</dbReference>
<dbReference type="InterPro" id="IPR000241">
    <property type="entry name" value="RlmKL-like_Mtase"/>
</dbReference>
<protein>
    <recommendedName>
        <fullName evidence="4">THUMP domain-containing protein</fullName>
    </recommendedName>
</protein>
<dbReference type="InterPro" id="IPR029063">
    <property type="entry name" value="SAM-dependent_MTases_sf"/>
</dbReference>
<dbReference type="PANTHER" id="PTHR47313">
    <property type="entry name" value="RIBOSOMAL RNA LARGE SUBUNIT METHYLTRANSFERASE K/L"/>
    <property type="match status" value="1"/>
</dbReference>
<evidence type="ECO:0000256" key="1">
    <source>
        <dbReference type="ARBA" id="ARBA00022603"/>
    </source>
</evidence>
<keyword evidence="3" id="KW-0694">RNA-binding</keyword>
<dbReference type="InterPro" id="IPR002052">
    <property type="entry name" value="DNA_methylase_N6_adenine_CS"/>
</dbReference>
<evidence type="ECO:0000313" key="6">
    <source>
        <dbReference type="Proteomes" id="UP000326169"/>
    </source>
</evidence>
<dbReference type="Gene3D" id="3.30.2130.30">
    <property type="match status" value="1"/>
</dbReference>
<dbReference type="PANTHER" id="PTHR47313:SF1">
    <property type="entry name" value="RIBOSOMAL RNA LARGE SUBUNIT METHYLTRANSFERASE K_L"/>
    <property type="match status" value="1"/>
</dbReference>
<dbReference type="PROSITE" id="PS00092">
    <property type="entry name" value="N6_MTASE"/>
    <property type="match status" value="1"/>
</dbReference>
<dbReference type="InterPro" id="IPR004114">
    <property type="entry name" value="THUMP_dom"/>
</dbReference>
<dbReference type="EMBL" id="BIMW01000148">
    <property type="protein sequence ID" value="GCE95785.1"/>
    <property type="molecule type" value="Genomic_DNA"/>
</dbReference>
<dbReference type="PROSITE" id="PS51165">
    <property type="entry name" value="THUMP"/>
    <property type="match status" value="1"/>
</dbReference>
<dbReference type="Pfam" id="PF01170">
    <property type="entry name" value="UPF0020"/>
    <property type="match status" value="1"/>
</dbReference>
<keyword evidence="1" id="KW-0489">Methyltransferase</keyword>
<proteinExistence type="predicted"/>
<accession>A0A5M3TBM9</accession>